<evidence type="ECO:0000313" key="2">
    <source>
        <dbReference type="Proteomes" id="UP000580130"/>
    </source>
</evidence>
<evidence type="ECO:0000313" key="1">
    <source>
        <dbReference type="EMBL" id="NME57605.1"/>
    </source>
</evidence>
<accession>A0A848CF74</accession>
<dbReference type="AlphaFoldDB" id="A0A848CF74"/>
<organism evidence="1 2">
    <name type="scientific">Dorea formicigenerans</name>
    <dbReference type="NCBI Taxonomy" id="39486"/>
    <lineage>
        <taxon>Bacteria</taxon>
        <taxon>Bacillati</taxon>
        <taxon>Bacillota</taxon>
        <taxon>Clostridia</taxon>
        <taxon>Lachnospirales</taxon>
        <taxon>Lachnospiraceae</taxon>
        <taxon>Dorea</taxon>
    </lineage>
</organism>
<gene>
    <name evidence="1" type="ORF">HF855_09275</name>
</gene>
<protein>
    <submittedName>
        <fullName evidence="1">Uncharacterized protein</fullName>
    </submittedName>
</protein>
<comment type="caution">
    <text evidence="1">The sequence shown here is derived from an EMBL/GenBank/DDBJ whole genome shotgun (WGS) entry which is preliminary data.</text>
</comment>
<dbReference type="Proteomes" id="UP000580130">
    <property type="component" value="Unassembled WGS sequence"/>
</dbReference>
<dbReference type="RefSeq" id="WP_168933821.1">
    <property type="nucleotide sequence ID" value="NZ_JABAFX010000021.1"/>
</dbReference>
<reference evidence="1 2" key="1">
    <citation type="submission" date="2020-04" db="EMBL/GenBank/DDBJ databases">
        <authorList>
            <person name="Hitch T.C.A."/>
            <person name="Wylensek D."/>
            <person name="Clavel T."/>
        </authorList>
    </citation>
    <scope>NUCLEOTIDE SEQUENCE [LARGE SCALE GENOMIC DNA]</scope>
    <source>
        <strain evidence="1 2">BSM-383-APC-5F</strain>
    </source>
</reference>
<proteinExistence type="predicted"/>
<dbReference type="EMBL" id="JABAFX010000021">
    <property type="protein sequence ID" value="NME57605.1"/>
    <property type="molecule type" value="Genomic_DNA"/>
</dbReference>
<name>A0A848CF74_9FIRM</name>
<sequence length="164" mass="18331">MSKPSHTSKDSYSKSSHFLEHQCSFPAKSAISGKIPDENDCGNCKTCGGCPNCGNCVQCASCPDSSSRLCESKHKTDKFLTSGDYLLVSTKDYAQLMDDMITLADLIDELCRMHMEKYALSHQFRELSSIMSEDEGLFVLNAKRMNDIIDERWGNTELIPIDIK</sequence>